<dbReference type="Pfam" id="PF01266">
    <property type="entry name" value="DAO"/>
    <property type="match status" value="1"/>
</dbReference>
<dbReference type="PANTHER" id="PTHR13847:SF289">
    <property type="entry name" value="GLYCINE OXIDASE"/>
    <property type="match status" value="1"/>
</dbReference>
<dbReference type="Gene3D" id="3.30.9.10">
    <property type="entry name" value="D-Amino Acid Oxidase, subunit A, domain 2"/>
    <property type="match status" value="1"/>
</dbReference>
<dbReference type="SUPFAM" id="SSF51905">
    <property type="entry name" value="FAD/NAD(P)-binding domain"/>
    <property type="match status" value="1"/>
</dbReference>
<keyword evidence="1" id="KW-0560">Oxidoreductase</keyword>
<dbReference type="GO" id="GO:0016491">
    <property type="term" value="F:oxidoreductase activity"/>
    <property type="evidence" value="ECO:0007669"/>
    <property type="project" value="UniProtKB-KW"/>
</dbReference>
<dbReference type="STRING" id="665126.ABB55_26565"/>
<feature type="domain" description="FAD dependent oxidoreductase" evidence="2">
    <location>
        <begin position="3"/>
        <end position="392"/>
    </location>
</feature>
<dbReference type="InterPro" id="IPR006076">
    <property type="entry name" value="FAD-dep_OxRdtase"/>
</dbReference>
<keyword evidence="4" id="KW-1185">Reference proteome</keyword>
<dbReference type="Gene3D" id="3.50.50.60">
    <property type="entry name" value="FAD/NAD(P)-binding domain"/>
    <property type="match status" value="2"/>
</dbReference>
<evidence type="ECO:0000313" key="3">
    <source>
        <dbReference type="EMBL" id="KPL55359.1"/>
    </source>
</evidence>
<sequence>MSDVIVLGAGMVGVSAALHLAMKGRSVVLVDRREPGEETSYGNTGIVEREGYIPVTIPKDPRALLRYALNQAPEANYHLSHLPKVAGWLMQLWSRSNTAGVEAYAADNELLCRHAVPEHRALAAAAGAERYFRQTGWIRLYRSPASFAGAAKLFELCDRYGVAYRVMDADGLAEIEPHLARIMHKAAIWPETDSVSWPAGVTKAYAARFQALGGRFVHGDARSLTRTADGWSVVAGGETVTAREVVVALGPWTGDILAPLGLKFPLIAKRGYHMHFGATGNAVLNHPIVDVEHGFCLTPMEKGIRLTTAVEFADRDAPPTPRQLEQLKPIARALFPLAEERDETPWLGRRPALPDSLPVIGRAPGVPGMWLDFGHGHLGFTQGPISGRLIAEAMTGQTPLVDLRPFRAERFFGG</sequence>
<comment type="caution">
    <text evidence="3">The sequence shown here is derived from an EMBL/GenBank/DDBJ whole genome shotgun (WGS) entry which is preliminary data.</text>
</comment>
<protein>
    <submittedName>
        <fullName evidence="3">Amino acid dehydrogenase</fullName>
    </submittedName>
</protein>
<reference evidence="3 4" key="1">
    <citation type="submission" date="2015-09" db="EMBL/GenBank/DDBJ databases">
        <authorList>
            <person name="Jackson K.R."/>
            <person name="Lunt B.L."/>
            <person name="Fisher J.N.B."/>
            <person name="Gardner A.V."/>
            <person name="Bailey M.E."/>
            <person name="Deus L.M."/>
            <person name="Earl A.S."/>
            <person name="Gibby P.D."/>
            <person name="Hartmann K.A."/>
            <person name="Liu J.E."/>
            <person name="Manci A.M."/>
            <person name="Nielsen D.A."/>
            <person name="Solomon M.B."/>
            <person name="Breakwell D.P."/>
            <person name="Burnett S.H."/>
            <person name="Grose J.H."/>
        </authorList>
    </citation>
    <scope>NUCLEOTIDE SEQUENCE [LARGE SCALE GENOMIC DNA]</scope>
    <source>
        <strain evidence="3 4">16</strain>
    </source>
</reference>
<name>A0A0P6VW76_9HYPH</name>
<dbReference type="AlphaFoldDB" id="A0A0P6VW76"/>
<dbReference type="GO" id="GO:0005737">
    <property type="term" value="C:cytoplasm"/>
    <property type="evidence" value="ECO:0007669"/>
    <property type="project" value="TreeGrafter"/>
</dbReference>
<dbReference type="RefSeq" id="WP_054361525.1">
    <property type="nucleotide sequence ID" value="NZ_LJYW01000001.1"/>
</dbReference>
<evidence type="ECO:0000313" key="4">
    <source>
        <dbReference type="Proteomes" id="UP000048984"/>
    </source>
</evidence>
<accession>A0A0P6VW76</accession>
<reference evidence="3 4" key="2">
    <citation type="submission" date="2015-10" db="EMBL/GenBank/DDBJ databases">
        <title>Draft Genome Sequence of Prosthecomicrobium hirschii ATCC 27832.</title>
        <authorList>
            <person name="Daniel J."/>
            <person name="Givan S.A."/>
            <person name="Brun Y.V."/>
            <person name="Brown P.J."/>
        </authorList>
    </citation>
    <scope>NUCLEOTIDE SEQUENCE [LARGE SCALE GENOMIC DNA]</scope>
    <source>
        <strain evidence="3 4">16</strain>
    </source>
</reference>
<dbReference type="Proteomes" id="UP000048984">
    <property type="component" value="Unassembled WGS sequence"/>
</dbReference>
<dbReference type="InterPro" id="IPR036188">
    <property type="entry name" value="FAD/NAD-bd_sf"/>
</dbReference>
<gene>
    <name evidence="3" type="ORF">ABB55_26565</name>
</gene>
<dbReference type="EMBL" id="LJYW01000001">
    <property type="protein sequence ID" value="KPL55359.1"/>
    <property type="molecule type" value="Genomic_DNA"/>
</dbReference>
<dbReference type="SUPFAM" id="SSF54373">
    <property type="entry name" value="FAD-linked reductases, C-terminal domain"/>
    <property type="match status" value="1"/>
</dbReference>
<organism evidence="3 4">
    <name type="scientific">Prosthecodimorpha hirschii</name>
    <dbReference type="NCBI Taxonomy" id="665126"/>
    <lineage>
        <taxon>Bacteria</taxon>
        <taxon>Pseudomonadati</taxon>
        <taxon>Pseudomonadota</taxon>
        <taxon>Alphaproteobacteria</taxon>
        <taxon>Hyphomicrobiales</taxon>
        <taxon>Ancalomicrobiaceae</taxon>
        <taxon>Prosthecodimorpha</taxon>
    </lineage>
</organism>
<dbReference type="PANTHER" id="PTHR13847">
    <property type="entry name" value="SARCOSINE DEHYDROGENASE-RELATED"/>
    <property type="match status" value="1"/>
</dbReference>
<evidence type="ECO:0000259" key="2">
    <source>
        <dbReference type="Pfam" id="PF01266"/>
    </source>
</evidence>
<proteinExistence type="predicted"/>
<evidence type="ECO:0000256" key="1">
    <source>
        <dbReference type="ARBA" id="ARBA00023002"/>
    </source>
</evidence>